<sequence>MSDDRREPKKRNPLRVAVLCHLLFPATAVIAWLIFFLTGSNVDPPLALLIAPPLLLGVPFLISVRSFKKDRLEENCDLNAHFGTSYSVRWNFLLMRHHSWELLHLFSLLAIGIPLGTYLDSLPNGSGHPSGENQIFTIGATSCAIAAWIAASLVTHKVVAAMTPHASIIDYYMRLRRTMPLSSTSPISESNYKASRWRTGCHQYSHAMARELRYYAAGTRSRLTPGDFQKIASTYDLLATRLAEAGARNAGKEEESPEFRLLAHSAFDLITNRDIMHAAELAKINLGATDHELEKHSKIHSRRERFSNRISDLSQRSSGPLKLTIILGAAIYLIANGDIERVIDYILP</sequence>
<proteinExistence type="predicted"/>
<name>A0A221W7S1_9PSEU</name>
<feature type="transmembrane region" description="Helical" evidence="1">
    <location>
        <begin position="134"/>
        <end position="154"/>
    </location>
</feature>
<keyword evidence="1" id="KW-0812">Transmembrane</keyword>
<dbReference type="EMBL" id="CP022521">
    <property type="protein sequence ID" value="ASO22040.1"/>
    <property type="molecule type" value="Genomic_DNA"/>
</dbReference>
<dbReference type="AlphaFoldDB" id="A0A221W7S1"/>
<keyword evidence="3" id="KW-1185">Reference proteome</keyword>
<feature type="transmembrane region" description="Helical" evidence="1">
    <location>
        <begin position="12"/>
        <end position="34"/>
    </location>
</feature>
<protein>
    <submittedName>
        <fullName evidence="2">Uncharacterized protein</fullName>
    </submittedName>
</protein>
<dbReference type="Proteomes" id="UP000204221">
    <property type="component" value="Chromosome"/>
</dbReference>
<evidence type="ECO:0000256" key="1">
    <source>
        <dbReference type="SAM" id="Phobius"/>
    </source>
</evidence>
<gene>
    <name evidence="2" type="ORF">AHOG_22125</name>
</gene>
<reference evidence="2 3" key="1">
    <citation type="submission" date="2017-07" db="EMBL/GenBank/DDBJ databases">
        <title>Complete genome sequence of Actinoalloteichus hoggarensis DSM 45943, type strain of Actinoalloteichus hoggarensis.</title>
        <authorList>
            <person name="Ruckert C."/>
            <person name="Nouioui I."/>
            <person name="Willmese J."/>
            <person name="van Wezel G."/>
            <person name="Klenk H.-P."/>
            <person name="Kalinowski J."/>
            <person name="Zotchev S.B."/>
        </authorList>
    </citation>
    <scope>NUCLEOTIDE SEQUENCE [LARGE SCALE GENOMIC DNA]</scope>
    <source>
        <strain evidence="2 3">DSM 45943</strain>
    </source>
</reference>
<accession>A0A221W7S1</accession>
<evidence type="ECO:0000313" key="3">
    <source>
        <dbReference type="Proteomes" id="UP000204221"/>
    </source>
</evidence>
<evidence type="ECO:0000313" key="2">
    <source>
        <dbReference type="EMBL" id="ASO22040.1"/>
    </source>
</evidence>
<dbReference type="KEGG" id="ahg:AHOG_22125"/>
<feature type="transmembrane region" description="Helical" evidence="1">
    <location>
        <begin position="102"/>
        <end position="119"/>
    </location>
</feature>
<keyword evidence="1" id="KW-0472">Membrane</keyword>
<feature type="transmembrane region" description="Helical" evidence="1">
    <location>
        <begin position="46"/>
        <end position="64"/>
    </location>
</feature>
<organism evidence="2 3">
    <name type="scientific">Actinoalloteichus hoggarensis</name>
    <dbReference type="NCBI Taxonomy" id="1470176"/>
    <lineage>
        <taxon>Bacteria</taxon>
        <taxon>Bacillati</taxon>
        <taxon>Actinomycetota</taxon>
        <taxon>Actinomycetes</taxon>
        <taxon>Pseudonocardiales</taxon>
        <taxon>Pseudonocardiaceae</taxon>
        <taxon>Actinoalloteichus</taxon>
    </lineage>
</organism>
<keyword evidence="1" id="KW-1133">Transmembrane helix</keyword>